<dbReference type="KEGG" id="pasa:BAOM_2758"/>
<evidence type="ECO:0000313" key="1">
    <source>
        <dbReference type="EMBL" id="AZV43367.1"/>
    </source>
</evidence>
<organism evidence="1 2">
    <name type="scientific">Peribacillus asahii</name>
    <dbReference type="NCBI Taxonomy" id="228899"/>
    <lineage>
        <taxon>Bacteria</taxon>
        <taxon>Bacillati</taxon>
        <taxon>Bacillota</taxon>
        <taxon>Bacilli</taxon>
        <taxon>Bacillales</taxon>
        <taxon>Bacillaceae</taxon>
        <taxon>Peribacillus</taxon>
    </lineage>
</organism>
<dbReference type="AlphaFoldDB" id="A0A3Q9RJW0"/>
<sequence length="219" mass="26156">MGKICRICEEETTIGTREECESCWNFYKRAYQKFHEDRDIKIEGFDDEVKLAKHLRTLYIDNKYCSYTGLEMMLRDREYTERLKVDGKEEELEQYNRKLAVLGFSIDRKISKNGDQKAPYKKDNIVLCIRAINTMKGEFKPEEFIQACYQVLAYQVENQTIFADQVLSMLRNFNVKHIEKPIIPKVEQILKEAGVYEEDFKSYREDYIKEINAKHNRKK</sequence>
<proteinExistence type="predicted"/>
<evidence type="ECO:0000313" key="2">
    <source>
        <dbReference type="Proteomes" id="UP000283095"/>
    </source>
</evidence>
<protein>
    <submittedName>
        <fullName evidence="1">Uncharacterized protein</fullName>
    </submittedName>
</protein>
<reference evidence="1 2" key="1">
    <citation type="submission" date="2018-01" db="EMBL/GenBank/DDBJ databases">
        <title>Bacillus asahii Genome sequencing and assembly.</title>
        <authorList>
            <person name="Jiang H."/>
            <person name="Feng Y."/>
            <person name="Zhao F."/>
            <person name="Lin X."/>
        </authorList>
    </citation>
    <scope>NUCLEOTIDE SEQUENCE [LARGE SCALE GENOMIC DNA]</scope>
    <source>
        <strain evidence="1 2">OM18</strain>
    </source>
</reference>
<dbReference type="EMBL" id="CP026095">
    <property type="protein sequence ID" value="AZV43367.1"/>
    <property type="molecule type" value="Genomic_DNA"/>
</dbReference>
<dbReference type="Proteomes" id="UP000283095">
    <property type="component" value="Chromosome"/>
</dbReference>
<name>A0A3Q9RJW0_9BACI</name>
<accession>A0A3Q9RJW0</accession>
<dbReference type="RefSeq" id="WP_127760581.1">
    <property type="nucleotide sequence ID" value="NZ_CP026095.1"/>
</dbReference>
<gene>
    <name evidence="1" type="ORF">BAOM_2758</name>
</gene>
<dbReference type="Gene3D" id="3.30.40.220">
    <property type="match status" value="1"/>
</dbReference>